<reference evidence="2 3" key="1">
    <citation type="journal article" date="2003" name="J. Gen. Virol.">
        <title>A new virus infecting Myzus persicae has a genome organization similar to the species of the genus Densovirus.</title>
        <authorList>
            <person name="van Munster M."/>
            <person name="Dullemans A.M."/>
            <person name="Verbeek M."/>
            <person name="van den Heuvel J.F."/>
            <person name="Reinbold C."/>
            <person name="Brault V."/>
            <person name="Clerivet A."/>
            <person name="van der Wilk F."/>
        </authorList>
    </citation>
    <scope>NUCLEOTIDE SEQUENCE [LARGE SCALE GENOMIC DNA]</scope>
</reference>
<feature type="region of interest" description="Disordered" evidence="1">
    <location>
        <begin position="74"/>
        <end position="97"/>
    </location>
</feature>
<organism evidence="2 3">
    <name type="scientific">Myzus persicae densovirus 1</name>
    <dbReference type="NCBI Taxonomy" id="2847998"/>
    <lineage>
        <taxon>Viruses</taxon>
        <taxon>Monodnaviria</taxon>
        <taxon>Shotokuvirae</taxon>
        <taxon>Cossaviricota</taxon>
        <taxon>Quintoviricetes</taxon>
        <taxon>Piccovirales</taxon>
        <taxon>Parvoviridae</taxon>
        <taxon>Densovirinae</taxon>
        <taxon>Hemiambidensovirus</taxon>
        <taxon>Hemiambidensovirus hemipteran2</taxon>
    </lineage>
</organism>
<dbReference type="RefSeq" id="NP_874374.1">
    <property type="nucleotide sequence ID" value="NC_005040.1"/>
</dbReference>
<keyword evidence="3" id="KW-1185">Reference proteome</keyword>
<protein>
    <submittedName>
        <fullName evidence="2">Putative nonstructural protein NS-3</fullName>
    </submittedName>
</protein>
<accession>Q8B4Q1</accession>
<dbReference type="EMBL" id="AY148187">
    <property type="protein sequence ID" value="AAN41663.1"/>
    <property type="molecule type" value="Genomic_DNA"/>
</dbReference>
<dbReference type="KEGG" id="vg:1733738"/>
<feature type="region of interest" description="Disordered" evidence="1">
    <location>
        <begin position="1"/>
        <end position="33"/>
    </location>
</feature>
<dbReference type="Proteomes" id="UP000202575">
    <property type="component" value="Segment"/>
</dbReference>
<evidence type="ECO:0000256" key="1">
    <source>
        <dbReference type="SAM" id="MobiDB-lite"/>
    </source>
</evidence>
<sequence>MKCGTYNNISTHQNVKLARSEPTTIQRRGGNTMWPTVSYSGTIQTDHQQTGVNGSTPMFELKSTARKEYGTAISADNGTDTEDAVQSVGVQGNGTNG</sequence>
<evidence type="ECO:0000313" key="3">
    <source>
        <dbReference type="Proteomes" id="UP000202575"/>
    </source>
</evidence>
<dbReference type="GeneID" id="1733738"/>
<name>Q8B4Q1_9VIRU</name>
<evidence type="ECO:0000313" key="2">
    <source>
        <dbReference type="EMBL" id="AAN41663.1"/>
    </source>
</evidence>
<feature type="compositionally biased region" description="Polar residues" evidence="1">
    <location>
        <begin position="1"/>
        <end position="14"/>
    </location>
</feature>
<proteinExistence type="predicted"/>